<dbReference type="PANTHER" id="PTHR34966">
    <property type="entry name" value="OSJNBA0043L24.15 PROTEIN"/>
    <property type="match status" value="1"/>
</dbReference>
<name>A0A9W7F5J8_9STRA</name>
<protein>
    <submittedName>
        <fullName evidence="1">Uncharacterized protein</fullName>
    </submittedName>
</protein>
<dbReference type="Proteomes" id="UP001165082">
    <property type="component" value="Unassembled WGS sequence"/>
</dbReference>
<evidence type="ECO:0000313" key="1">
    <source>
        <dbReference type="EMBL" id="GMI03176.1"/>
    </source>
</evidence>
<proteinExistence type="predicted"/>
<dbReference type="OrthoDB" id="2101583at2759"/>
<dbReference type="PANTHER" id="PTHR34966:SF1">
    <property type="entry name" value="OS04G0508100 PROTEIN"/>
    <property type="match status" value="1"/>
</dbReference>
<reference evidence="1" key="1">
    <citation type="submission" date="2022-07" db="EMBL/GenBank/DDBJ databases">
        <title>Genome analysis of Parmales, a sister group of diatoms, reveals the evolutionary specialization of diatoms from phago-mixotrophs to photoautotrophs.</title>
        <authorList>
            <person name="Ban H."/>
            <person name="Sato S."/>
            <person name="Yoshikawa S."/>
            <person name="Kazumasa Y."/>
            <person name="Nakamura Y."/>
            <person name="Ichinomiya M."/>
            <person name="Saitoh K."/>
            <person name="Sato N."/>
            <person name="Blanc-Mathieu R."/>
            <person name="Endo H."/>
            <person name="Kuwata A."/>
            <person name="Ogata H."/>
        </authorList>
    </citation>
    <scope>NUCLEOTIDE SEQUENCE</scope>
</reference>
<dbReference type="EMBL" id="BRXZ01000019">
    <property type="protein sequence ID" value="GMI03176.1"/>
    <property type="molecule type" value="Genomic_DNA"/>
</dbReference>
<accession>A0A9W7F5J8</accession>
<evidence type="ECO:0000313" key="2">
    <source>
        <dbReference type="Proteomes" id="UP001165082"/>
    </source>
</evidence>
<keyword evidence="2" id="KW-1185">Reference proteome</keyword>
<dbReference type="AlphaFoldDB" id="A0A9W7F5J8"/>
<comment type="caution">
    <text evidence="1">The sequence shown here is derived from an EMBL/GenBank/DDBJ whole genome shotgun (WGS) entry which is preliminary data.</text>
</comment>
<organism evidence="1 2">
    <name type="scientific">Triparma retinervis</name>
    <dbReference type="NCBI Taxonomy" id="2557542"/>
    <lineage>
        <taxon>Eukaryota</taxon>
        <taxon>Sar</taxon>
        <taxon>Stramenopiles</taxon>
        <taxon>Ochrophyta</taxon>
        <taxon>Bolidophyceae</taxon>
        <taxon>Parmales</taxon>
        <taxon>Triparmaceae</taxon>
        <taxon>Triparma</taxon>
    </lineage>
</organism>
<gene>
    <name evidence="1" type="ORF">TrRE_jg8916</name>
</gene>
<sequence length="68" mass="7630">MNAFVSRVANWLANEVIVKNLVKNKQFQNMAMRTHLKVEKTKETAKQGLEEAAQAVEQEVKKDFGGGP</sequence>